<dbReference type="GO" id="GO:0006281">
    <property type="term" value="P:DNA repair"/>
    <property type="evidence" value="ECO:0007669"/>
    <property type="project" value="UniProtKB-KW"/>
</dbReference>
<keyword evidence="4" id="KW-0378">Hydrolase</keyword>
<keyword evidence="1" id="KW-0540">Nuclease</keyword>
<keyword evidence="7" id="KW-0067">ATP-binding</keyword>
<dbReference type="GO" id="GO:0004386">
    <property type="term" value="F:helicase activity"/>
    <property type="evidence" value="ECO:0007669"/>
    <property type="project" value="UniProtKB-KW"/>
</dbReference>
<evidence type="ECO:0000256" key="6">
    <source>
        <dbReference type="ARBA" id="ARBA00022839"/>
    </source>
</evidence>
<evidence type="ECO:0000256" key="1">
    <source>
        <dbReference type="ARBA" id="ARBA00022722"/>
    </source>
</evidence>
<feature type="domain" description="ATP-dependent helicase/deoxyribonuclease subunit B N-terminal" evidence="11">
    <location>
        <begin position="6"/>
        <end position="283"/>
    </location>
</feature>
<evidence type="ECO:0000256" key="3">
    <source>
        <dbReference type="ARBA" id="ARBA00022763"/>
    </source>
</evidence>
<accession>A0AA47B2L2</accession>
<keyword evidence="3" id="KW-0227">DNA damage</keyword>
<dbReference type="Pfam" id="PF21445">
    <property type="entry name" value="ADDB_N"/>
    <property type="match status" value="1"/>
</dbReference>
<dbReference type="Gene3D" id="3.40.50.300">
    <property type="entry name" value="P-loop containing nucleotide triphosphate hydrolases"/>
    <property type="match status" value="4"/>
</dbReference>
<feature type="domain" description="PD-(D/E)XK endonuclease-like" evidence="10">
    <location>
        <begin position="768"/>
        <end position="999"/>
    </location>
</feature>
<evidence type="ECO:0000259" key="11">
    <source>
        <dbReference type="Pfam" id="PF21445"/>
    </source>
</evidence>
<dbReference type="GO" id="GO:0003677">
    <property type="term" value="F:DNA binding"/>
    <property type="evidence" value="ECO:0007669"/>
    <property type="project" value="UniProtKB-KW"/>
</dbReference>
<dbReference type="AlphaFoldDB" id="A0AA47B2L2"/>
<keyword evidence="13" id="KW-1185">Reference proteome</keyword>
<keyword evidence="9" id="KW-0234">DNA repair</keyword>
<dbReference type="InterPro" id="IPR049035">
    <property type="entry name" value="ADDB_N"/>
</dbReference>
<gene>
    <name evidence="12" type="ORF">LDX53_04535</name>
</gene>
<evidence type="ECO:0000313" key="12">
    <source>
        <dbReference type="EMBL" id="UZX28864.1"/>
    </source>
</evidence>
<dbReference type="EMBL" id="CP084389">
    <property type="protein sequence ID" value="UZX28864.1"/>
    <property type="molecule type" value="Genomic_DNA"/>
</dbReference>
<dbReference type="InterPro" id="IPR038726">
    <property type="entry name" value="PDDEXK_AddAB-type"/>
</dbReference>
<evidence type="ECO:0000256" key="7">
    <source>
        <dbReference type="ARBA" id="ARBA00022840"/>
    </source>
</evidence>
<dbReference type="InterPro" id="IPR027417">
    <property type="entry name" value="P-loop_NTPase"/>
</dbReference>
<dbReference type="SUPFAM" id="SSF52540">
    <property type="entry name" value="P-loop containing nucleoside triphosphate hydrolases"/>
    <property type="match status" value="1"/>
</dbReference>
<evidence type="ECO:0000259" key="10">
    <source>
        <dbReference type="Pfam" id="PF12705"/>
    </source>
</evidence>
<name>A0AA47B2L2_9LACO</name>
<evidence type="ECO:0000256" key="8">
    <source>
        <dbReference type="ARBA" id="ARBA00023125"/>
    </source>
</evidence>
<dbReference type="GO" id="GO:0004527">
    <property type="term" value="F:exonuclease activity"/>
    <property type="evidence" value="ECO:0007669"/>
    <property type="project" value="UniProtKB-KW"/>
</dbReference>
<evidence type="ECO:0000256" key="4">
    <source>
        <dbReference type="ARBA" id="ARBA00022801"/>
    </source>
</evidence>
<dbReference type="GO" id="GO:0005524">
    <property type="term" value="F:ATP binding"/>
    <property type="evidence" value="ECO:0007669"/>
    <property type="project" value="UniProtKB-KW"/>
</dbReference>
<organism evidence="12 13">
    <name type="scientific">Lactobacillus helsingborgensis</name>
    <dbReference type="NCBI Taxonomy" id="1218494"/>
    <lineage>
        <taxon>Bacteria</taxon>
        <taxon>Bacillati</taxon>
        <taxon>Bacillota</taxon>
        <taxon>Bacilli</taxon>
        <taxon>Lactobacillales</taxon>
        <taxon>Lactobacillaceae</taxon>
        <taxon>Lactobacillus</taxon>
    </lineage>
</organism>
<reference evidence="12" key="1">
    <citation type="submission" date="2021-09" db="EMBL/GenBank/DDBJ databases">
        <title>Lactobacillus species from Apis mellifera, Switzerland.</title>
        <authorList>
            <person name="Pfister J."/>
            <person name="Brown A."/>
            <person name="Neumann P."/>
            <person name="Collaud A."/>
            <person name="Retschnig G."/>
            <person name="Perreten V."/>
        </authorList>
    </citation>
    <scope>NUCLEOTIDE SEQUENCE</scope>
    <source>
        <strain evidence="12">IBH002</strain>
    </source>
</reference>
<evidence type="ECO:0000256" key="5">
    <source>
        <dbReference type="ARBA" id="ARBA00022806"/>
    </source>
</evidence>
<evidence type="ECO:0000256" key="9">
    <source>
        <dbReference type="ARBA" id="ARBA00023204"/>
    </source>
</evidence>
<keyword evidence="5" id="KW-0347">Helicase</keyword>
<sequence>MIKILLGRQTDPIQDKVLTEAVQNYQNYPEHETFVIVPNHIKFTTEVRAINKLAISQGHSEQSVKNLQVLSFSRLAWFFLKDAEKGLPTELDEAAASMLLAKIIAQKKEQLHLFQTTDLNPGLIKQLYDTILQIREGNLDLNEITTESLTLETKNKIADLKIIYADFIAAIAGKFSTTNEVQLELNEYLNSEIDLSQTDFYFSDFSHFSLQECLTVKLLMTKAHSVTLAFKTEQGEIEPKAQPGDYDYVIQNTINKLICYIKSKNLEYQVSSTNADHKPSKRELLNEFWTGEIDRLENSDQVQLVRADNRYAEAYYVAHTIYQQVTLGHYRYSDFLVLAPNLHEYETYLTPILRQNEIPFFNDLQQEMKYHPIVVLIENIAQLLTRPLQTNNMLAIMKTRLIIPKWYQDEASYLYDVDQLENFVLAHGINHNLWRKDFTKYMAAEVIGLDKIPDEVGKINRLKDYFVKQISHLFTNLKAEKDTQKAITIFFNFLLKNGVNTVLEKWRTSAQNKGNLQEARQSEQVWDLLINLLHDYLLINPTDFETASFFNVLINGFKEATFSQIPATLDAVNLSEMGIVQVSGYKQVFVMGATVNGLPQIQNTPGFLSTENLTELKNDFGEDSYIEDRQQLSNLDQNYQFGNCMALAHDKFYLSYSIANDEAATVQPSIYYERLKNAGAPEYNQHNLPENLGELLSFITNPQASLGYLSYLNRTNKELDVDNILKLTKKYLPQRTDKVIAASQFINEPEDIGPKLAQQLYGENLDSSVSQLETFYENSYEYFLTYGLRLHKRFENELDVIQAGNYFHETFDRLVKELNQQSLNLKDIDEVKLQQLLDLARSEMKSEPKYQQLLNDPFNEFLFKCLDHSTSNVAHNWHKAVQKTPLKAKYSELSFGNTEKVQGLQLKVPNISGDHYVNLRGKMDRVDLAKIPDQNEIMAQVVDYKSSAKKFNLGLFYHGISLQMVSYLDVLARNQKFFTQSEMPLSLLGAFYQTVTRQMERINGTKIYNKKLELNKAYLDGQYRLKYTGLINDDQLLLLEAEPELKEPGTSSSLYTGVKSKKKDGSLSFSGSAFKDDELKLLLKYDEELIKDASSQILSGQIKLNPYKYGNGISALTYSDFRDIFFFDAMLKENRYHQIGSMDKPELIKKITERLQEDD</sequence>
<keyword evidence="8" id="KW-0238">DNA-binding</keyword>
<dbReference type="Pfam" id="PF12705">
    <property type="entry name" value="PDDEXK_1"/>
    <property type="match status" value="1"/>
</dbReference>
<protein>
    <submittedName>
        <fullName evidence="12">PD-(D/E)XK nuclease family protein</fullName>
    </submittedName>
</protein>
<keyword evidence="2" id="KW-0547">Nucleotide-binding</keyword>
<dbReference type="RefSeq" id="WP_046327129.1">
    <property type="nucleotide sequence ID" value="NZ_CP084389.1"/>
</dbReference>
<dbReference type="Proteomes" id="UP001164557">
    <property type="component" value="Chromosome"/>
</dbReference>
<keyword evidence="6" id="KW-0269">Exonuclease</keyword>
<evidence type="ECO:0000313" key="13">
    <source>
        <dbReference type="Proteomes" id="UP001164557"/>
    </source>
</evidence>
<evidence type="ECO:0000256" key="2">
    <source>
        <dbReference type="ARBA" id="ARBA00022741"/>
    </source>
</evidence>
<proteinExistence type="predicted"/>